<dbReference type="InterPro" id="IPR011429">
    <property type="entry name" value="Cyt_c_Planctomycete-type"/>
</dbReference>
<keyword evidence="5" id="KW-0472">Membrane</keyword>
<feature type="transmembrane region" description="Helical" evidence="5">
    <location>
        <begin position="147"/>
        <end position="167"/>
    </location>
</feature>
<keyword evidence="3 4" id="KW-0408">Iron</keyword>
<dbReference type="GO" id="GO:0020037">
    <property type="term" value="F:heme binding"/>
    <property type="evidence" value="ECO:0007669"/>
    <property type="project" value="InterPro"/>
</dbReference>
<accession>A0AAQ3L5I0</accession>
<feature type="transmembrane region" description="Helical" evidence="5">
    <location>
        <begin position="7"/>
        <end position="30"/>
    </location>
</feature>
<proteinExistence type="predicted"/>
<dbReference type="GO" id="GO:0009055">
    <property type="term" value="F:electron transfer activity"/>
    <property type="evidence" value="ECO:0007669"/>
    <property type="project" value="InterPro"/>
</dbReference>
<feature type="transmembrane region" description="Helical" evidence="5">
    <location>
        <begin position="119"/>
        <end position="140"/>
    </location>
</feature>
<dbReference type="Gene3D" id="3.80.10.10">
    <property type="entry name" value="Ribonuclease Inhibitor"/>
    <property type="match status" value="1"/>
</dbReference>
<dbReference type="Pfam" id="PF07635">
    <property type="entry name" value="PSCyt1"/>
    <property type="match status" value="1"/>
</dbReference>
<feature type="transmembrane region" description="Helical" evidence="5">
    <location>
        <begin position="86"/>
        <end position="107"/>
    </location>
</feature>
<dbReference type="EMBL" id="CP136920">
    <property type="protein sequence ID" value="WOO39386.1"/>
    <property type="molecule type" value="Genomic_DNA"/>
</dbReference>
<name>A0AAQ3L5I0_9BACT</name>
<evidence type="ECO:0000256" key="4">
    <source>
        <dbReference type="PROSITE-ProRule" id="PRU00433"/>
    </source>
</evidence>
<evidence type="ECO:0000313" key="8">
    <source>
        <dbReference type="Proteomes" id="UP001304300"/>
    </source>
</evidence>
<dbReference type="SUPFAM" id="SSF52047">
    <property type="entry name" value="RNI-like"/>
    <property type="match status" value="1"/>
</dbReference>
<dbReference type="InterPro" id="IPR032675">
    <property type="entry name" value="LRR_dom_sf"/>
</dbReference>
<dbReference type="PROSITE" id="PS51007">
    <property type="entry name" value="CYTC"/>
    <property type="match status" value="1"/>
</dbReference>
<reference evidence="7 8" key="1">
    <citation type="submission" date="2023-10" db="EMBL/GenBank/DDBJ databases">
        <title>Rubellicoccus peritrichatus gen. nov., sp. nov., isolated from an algae of coral reef tank.</title>
        <authorList>
            <person name="Luo J."/>
        </authorList>
    </citation>
    <scope>NUCLEOTIDE SEQUENCE [LARGE SCALE GENOMIC DNA]</scope>
    <source>
        <strain evidence="7 8">CR14</strain>
    </source>
</reference>
<dbReference type="PANTHER" id="PTHR35889">
    <property type="entry name" value="CYCLOINULO-OLIGOSACCHARIDE FRUCTANOTRANSFERASE-RELATED"/>
    <property type="match status" value="1"/>
</dbReference>
<keyword evidence="8" id="KW-1185">Reference proteome</keyword>
<evidence type="ECO:0000313" key="7">
    <source>
        <dbReference type="EMBL" id="WOO39386.1"/>
    </source>
</evidence>
<evidence type="ECO:0000259" key="6">
    <source>
        <dbReference type="PROSITE" id="PS51007"/>
    </source>
</evidence>
<evidence type="ECO:0000256" key="2">
    <source>
        <dbReference type="ARBA" id="ARBA00022723"/>
    </source>
</evidence>
<evidence type="ECO:0000256" key="3">
    <source>
        <dbReference type="ARBA" id="ARBA00023004"/>
    </source>
</evidence>
<evidence type="ECO:0000256" key="1">
    <source>
        <dbReference type="ARBA" id="ARBA00022617"/>
    </source>
</evidence>
<dbReference type="AlphaFoldDB" id="A0AAQ3L5I0"/>
<dbReference type="RefSeq" id="WP_317831261.1">
    <property type="nucleotide sequence ID" value="NZ_CP136920.1"/>
</dbReference>
<dbReference type="KEGG" id="puo:RZN69_12245"/>
<dbReference type="SUPFAM" id="SSF46626">
    <property type="entry name" value="Cytochrome c"/>
    <property type="match status" value="1"/>
</dbReference>
<dbReference type="Proteomes" id="UP001304300">
    <property type="component" value="Chromosome"/>
</dbReference>
<sequence>MKLDKTIIYCIVVVCVITNICLLGAAFWLTSRQFESLPTILLLGGNLHPLLLHLPIGIFIYVITAEVINLGMGFTKSPWRVTGIRLALAFGVVTSYLAAAFGLMLYMRGDYEGELIQNHLWWGVGFAISASVVFIVSILIDNASLRYRVVLFSSVALMSVAGHYGGLITHGDPLDPLWEARSKQAEQKTFHELLLYEDVVTRVFETKCYDCHSVGKKKKGGLLMDSHEALLAGGKKGPAVVPGSLDESLIVEYIHLPEDHELHMPPEGKPQLTNEELALIDAWVAAGAPQLVKLADAELPDEQFEWARVYMASKPEPEALQVDTIESQNLVTSESNQNLAKHIFALESTLGSCISRYGPAGDSLAFSAVNIREAFDDSALNQLKPLMPYLIDIDLSKTQVTSSGVAEILRDARQLKRLNLSATAIDDNWAAGQTSESLEPLEHLILFETRTTPESIPFLSELKQLKSLYLGSTALDNNDLMSLRQALPNTEIIGQASL</sequence>
<dbReference type="InterPro" id="IPR036909">
    <property type="entry name" value="Cyt_c-like_dom_sf"/>
</dbReference>
<keyword evidence="1 4" id="KW-0349">Heme</keyword>
<feature type="transmembrane region" description="Helical" evidence="5">
    <location>
        <begin position="50"/>
        <end position="74"/>
    </location>
</feature>
<evidence type="ECO:0000256" key="5">
    <source>
        <dbReference type="SAM" id="Phobius"/>
    </source>
</evidence>
<keyword evidence="2 4" id="KW-0479">Metal-binding</keyword>
<feature type="domain" description="Cytochrome c" evidence="6">
    <location>
        <begin position="195"/>
        <end position="288"/>
    </location>
</feature>
<gene>
    <name evidence="7" type="ORF">RZN69_12245</name>
</gene>
<keyword evidence="5" id="KW-0812">Transmembrane</keyword>
<dbReference type="GO" id="GO:0046872">
    <property type="term" value="F:metal ion binding"/>
    <property type="evidence" value="ECO:0007669"/>
    <property type="project" value="UniProtKB-KW"/>
</dbReference>
<organism evidence="7 8">
    <name type="scientific">Rubellicoccus peritrichatus</name>
    <dbReference type="NCBI Taxonomy" id="3080537"/>
    <lineage>
        <taxon>Bacteria</taxon>
        <taxon>Pseudomonadati</taxon>
        <taxon>Verrucomicrobiota</taxon>
        <taxon>Opitutia</taxon>
        <taxon>Puniceicoccales</taxon>
        <taxon>Cerasicoccaceae</taxon>
        <taxon>Rubellicoccus</taxon>
    </lineage>
</organism>
<dbReference type="PANTHER" id="PTHR35889:SF3">
    <property type="entry name" value="F-BOX DOMAIN-CONTAINING PROTEIN"/>
    <property type="match status" value="1"/>
</dbReference>
<dbReference type="InterPro" id="IPR009056">
    <property type="entry name" value="Cyt_c-like_dom"/>
</dbReference>
<protein>
    <submittedName>
        <fullName evidence="7">C-type cytochrome domain-containing protein</fullName>
    </submittedName>
</protein>
<keyword evidence="5" id="KW-1133">Transmembrane helix</keyword>